<protein>
    <submittedName>
        <fullName evidence="1">Uncharacterized protein</fullName>
    </submittedName>
</protein>
<keyword evidence="2" id="KW-1185">Reference proteome</keyword>
<accession>A0AAE1KUL7</accession>
<evidence type="ECO:0000313" key="1">
    <source>
        <dbReference type="EMBL" id="KAK3882490.1"/>
    </source>
</evidence>
<sequence>MKVPSQSVCCVVDCLEQKMCHGPHIDGHVFDTPGLHSIPLTTTLPSLHNQFGSLLVSKSLLKPPETS</sequence>
<dbReference type="EMBL" id="JAWQEG010001091">
    <property type="protein sequence ID" value="KAK3882490.1"/>
    <property type="molecule type" value="Genomic_DNA"/>
</dbReference>
<proteinExistence type="predicted"/>
<dbReference type="AlphaFoldDB" id="A0AAE1KUL7"/>
<reference evidence="1" key="1">
    <citation type="submission" date="2023-10" db="EMBL/GenBank/DDBJ databases">
        <title>Genome assemblies of two species of porcelain crab, Petrolisthes cinctipes and Petrolisthes manimaculis (Anomura: Porcellanidae).</title>
        <authorList>
            <person name="Angst P."/>
        </authorList>
    </citation>
    <scope>NUCLEOTIDE SEQUENCE</scope>
    <source>
        <strain evidence="1">PB745_01</strain>
        <tissue evidence="1">Gill</tissue>
    </source>
</reference>
<dbReference type="Proteomes" id="UP001286313">
    <property type="component" value="Unassembled WGS sequence"/>
</dbReference>
<comment type="caution">
    <text evidence="1">The sequence shown here is derived from an EMBL/GenBank/DDBJ whole genome shotgun (WGS) entry which is preliminary data.</text>
</comment>
<organism evidence="1 2">
    <name type="scientific">Petrolisthes cinctipes</name>
    <name type="common">Flat porcelain crab</name>
    <dbReference type="NCBI Taxonomy" id="88211"/>
    <lineage>
        <taxon>Eukaryota</taxon>
        <taxon>Metazoa</taxon>
        <taxon>Ecdysozoa</taxon>
        <taxon>Arthropoda</taxon>
        <taxon>Crustacea</taxon>
        <taxon>Multicrustacea</taxon>
        <taxon>Malacostraca</taxon>
        <taxon>Eumalacostraca</taxon>
        <taxon>Eucarida</taxon>
        <taxon>Decapoda</taxon>
        <taxon>Pleocyemata</taxon>
        <taxon>Anomura</taxon>
        <taxon>Galatheoidea</taxon>
        <taxon>Porcellanidae</taxon>
        <taxon>Petrolisthes</taxon>
    </lineage>
</organism>
<evidence type="ECO:0000313" key="2">
    <source>
        <dbReference type="Proteomes" id="UP001286313"/>
    </source>
</evidence>
<gene>
    <name evidence="1" type="ORF">Pcinc_013132</name>
</gene>
<name>A0AAE1KUL7_PETCI</name>